<dbReference type="InterPro" id="IPR000276">
    <property type="entry name" value="GPCR_Rhodpsn"/>
</dbReference>
<dbReference type="PANTHER" id="PTHR24235">
    <property type="entry name" value="NEUROPEPTIDE Y RECEPTOR"/>
    <property type="match status" value="1"/>
</dbReference>
<proteinExistence type="inferred from homology"/>
<dbReference type="PRINTS" id="PR00237">
    <property type="entry name" value="GPCRRHODOPSN"/>
</dbReference>
<dbReference type="GO" id="GO:0004930">
    <property type="term" value="F:G protein-coupled receptor activity"/>
    <property type="evidence" value="ECO:0007669"/>
    <property type="project" value="UniProtKB-KW"/>
</dbReference>
<organism evidence="11 12">
    <name type="scientific">Nezara viridula</name>
    <name type="common">Southern green stink bug</name>
    <name type="synonym">Cimex viridulus</name>
    <dbReference type="NCBI Taxonomy" id="85310"/>
    <lineage>
        <taxon>Eukaryota</taxon>
        <taxon>Metazoa</taxon>
        <taxon>Ecdysozoa</taxon>
        <taxon>Arthropoda</taxon>
        <taxon>Hexapoda</taxon>
        <taxon>Insecta</taxon>
        <taxon>Pterygota</taxon>
        <taxon>Neoptera</taxon>
        <taxon>Paraneoptera</taxon>
        <taxon>Hemiptera</taxon>
        <taxon>Heteroptera</taxon>
        <taxon>Panheteroptera</taxon>
        <taxon>Pentatomomorpha</taxon>
        <taxon>Pentatomoidea</taxon>
        <taxon>Pentatomidae</taxon>
        <taxon>Pentatominae</taxon>
        <taxon>Nezara</taxon>
    </lineage>
</organism>
<keyword evidence="5" id="KW-0297">G-protein coupled receptor</keyword>
<comment type="similarity">
    <text evidence="2">Belongs to the G-protein coupled receptor 1 family.</text>
</comment>
<dbReference type="Pfam" id="PF00001">
    <property type="entry name" value="7tm_1"/>
    <property type="match status" value="1"/>
</dbReference>
<evidence type="ECO:0000256" key="4">
    <source>
        <dbReference type="ARBA" id="ARBA00022989"/>
    </source>
</evidence>
<feature type="transmembrane region" description="Helical" evidence="9">
    <location>
        <begin position="58"/>
        <end position="85"/>
    </location>
</feature>
<keyword evidence="6 9" id="KW-0472">Membrane</keyword>
<dbReference type="Gene3D" id="1.20.1070.10">
    <property type="entry name" value="Rhodopsin 7-helix transmembrane proteins"/>
    <property type="match status" value="1"/>
</dbReference>
<dbReference type="PROSITE" id="PS50262">
    <property type="entry name" value="G_PROTEIN_RECEP_F1_2"/>
    <property type="match status" value="1"/>
</dbReference>
<keyword evidence="3 9" id="KW-0812">Transmembrane</keyword>
<comment type="subcellular location">
    <subcellularLocation>
        <location evidence="1">Membrane</location>
        <topology evidence="1">Multi-pass membrane protein</topology>
    </subcellularLocation>
</comment>
<dbReference type="PANTHER" id="PTHR24235:SF29">
    <property type="entry name" value="GH23382P"/>
    <property type="match status" value="1"/>
</dbReference>
<feature type="domain" description="G-protein coupled receptors family 1 profile" evidence="10">
    <location>
        <begin position="76"/>
        <end position="133"/>
    </location>
</feature>
<feature type="transmembrane region" description="Helical" evidence="9">
    <location>
        <begin position="97"/>
        <end position="114"/>
    </location>
</feature>
<evidence type="ECO:0000256" key="2">
    <source>
        <dbReference type="ARBA" id="ARBA00010663"/>
    </source>
</evidence>
<dbReference type="Proteomes" id="UP001152798">
    <property type="component" value="Chromosome 1"/>
</dbReference>
<keyword evidence="12" id="KW-1185">Reference proteome</keyword>
<accession>A0A9P0DZ78</accession>
<sequence>MQGRDMKLSLSTFLPPLFSSTIAPLPQRWVPPQMNLTLLNTTILNSTEVQEFRYSFPVTVFFCLAYTSVFIIGVIGNVLVVSVVLRTPRMRSPTNLFIANLALADLLVEGYVFISSNNDDLFPNLSPKFIHPS</sequence>
<evidence type="ECO:0000259" key="10">
    <source>
        <dbReference type="PROSITE" id="PS50262"/>
    </source>
</evidence>
<keyword evidence="7" id="KW-0675">Receptor</keyword>
<keyword evidence="4 9" id="KW-1133">Transmembrane helix</keyword>
<keyword evidence="8" id="KW-0807">Transducer</keyword>
<evidence type="ECO:0000256" key="3">
    <source>
        <dbReference type="ARBA" id="ARBA00022692"/>
    </source>
</evidence>
<evidence type="ECO:0000256" key="7">
    <source>
        <dbReference type="ARBA" id="ARBA00023170"/>
    </source>
</evidence>
<evidence type="ECO:0000313" key="12">
    <source>
        <dbReference type="Proteomes" id="UP001152798"/>
    </source>
</evidence>
<evidence type="ECO:0000256" key="1">
    <source>
        <dbReference type="ARBA" id="ARBA00004141"/>
    </source>
</evidence>
<dbReference type="InterPro" id="IPR017452">
    <property type="entry name" value="GPCR_Rhodpsn_7TM"/>
</dbReference>
<evidence type="ECO:0000256" key="5">
    <source>
        <dbReference type="ARBA" id="ARBA00023040"/>
    </source>
</evidence>
<evidence type="ECO:0000256" key="6">
    <source>
        <dbReference type="ARBA" id="ARBA00023136"/>
    </source>
</evidence>
<reference evidence="11" key="1">
    <citation type="submission" date="2022-01" db="EMBL/GenBank/DDBJ databases">
        <authorList>
            <person name="King R."/>
        </authorList>
    </citation>
    <scope>NUCLEOTIDE SEQUENCE</scope>
</reference>
<gene>
    <name evidence="11" type="ORF">NEZAVI_LOCUS1948</name>
</gene>
<evidence type="ECO:0000313" key="11">
    <source>
        <dbReference type="EMBL" id="CAH1390819.1"/>
    </source>
</evidence>
<dbReference type="EMBL" id="OV725077">
    <property type="protein sequence ID" value="CAH1390819.1"/>
    <property type="molecule type" value="Genomic_DNA"/>
</dbReference>
<dbReference type="SUPFAM" id="SSF81321">
    <property type="entry name" value="Family A G protein-coupled receptor-like"/>
    <property type="match status" value="1"/>
</dbReference>
<dbReference type="OrthoDB" id="5975505at2759"/>
<name>A0A9P0DZ78_NEZVI</name>
<protein>
    <recommendedName>
        <fullName evidence="10">G-protein coupled receptors family 1 profile domain-containing protein</fullName>
    </recommendedName>
</protein>
<dbReference type="AlphaFoldDB" id="A0A9P0DZ78"/>
<evidence type="ECO:0000256" key="9">
    <source>
        <dbReference type="SAM" id="Phobius"/>
    </source>
</evidence>
<evidence type="ECO:0000256" key="8">
    <source>
        <dbReference type="ARBA" id="ARBA00023224"/>
    </source>
</evidence>
<dbReference type="GO" id="GO:0016020">
    <property type="term" value="C:membrane"/>
    <property type="evidence" value="ECO:0007669"/>
    <property type="project" value="UniProtKB-SubCell"/>
</dbReference>